<dbReference type="EMBL" id="SADE01000004">
    <property type="protein sequence ID" value="RVU34088.1"/>
    <property type="molecule type" value="Genomic_DNA"/>
</dbReference>
<proteinExistence type="predicted"/>
<evidence type="ECO:0000256" key="3">
    <source>
        <dbReference type="ARBA" id="ARBA00022670"/>
    </source>
</evidence>
<dbReference type="EC" id="3.4.22.-" evidence="10"/>
<protein>
    <submittedName>
        <fullName evidence="10">VPLPA-CTERM-specific exosortase XrtD</fullName>
        <ecNumber evidence="10">3.4.22.-</ecNumber>
    </submittedName>
</protein>
<comment type="caution">
    <text evidence="10">The sequence shown here is derived from an EMBL/GenBank/DDBJ whole genome shotgun (WGS) entry which is preliminary data.</text>
</comment>
<dbReference type="GO" id="GO:0006508">
    <property type="term" value="P:proteolysis"/>
    <property type="evidence" value="ECO:0007669"/>
    <property type="project" value="UniProtKB-KW"/>
</dbReference>
<comment type="subcellular location">
    <subcellularLocation>
        <location evidence="1">Cell membrane</location>
        <topology evidence="1">Multi-pass membrane protein</topology>
    </subcellularLocation>
</comment>
<gene>
    <name evidence="10" type="primary">xrtD</name>
    <name evidence="10" type="ORF">EOI86_23520</name>
</gene>
<evidence type="ECO:0000259" key="9">
    <source>
        <dbReference type="Pfam" id="PF11984"/>
    </source>
</evidence>
<dbReference type="Pfam" id="PF09721">
    <property type="entry name" value="Exosortase_EpsH"/>
    <property type="match status" value="1"/>
</dbReference>
<keyword evidence="7 8" id="KW-0472">Membrane</keyword>
<evidence type="ECO:0000256" key="7">
    <source>
        <dbReference type="ARBA" id="ARBA00023136"/>
    </source>
</evidence>
<dbReference type="GO" id="GO:0005886">
    <property type="term" value="C:plasma membrane"/>
    <property type="evidence" value="ECO:0007669"/>
    <property type="project" value="UniProtKB-SubCell"/>
</dbReference>
<evidence type="ECO:0000256" key="8">
    <source>
        <dbReference type="SAM" id="Phobius"/>
    </source>
</evidence>
<feature type="transmembrane region" description="Helical" evidence="8">
    <location>
        <begin position="84"/>
        <end position="103"/>
    </location>
</feature>
<feature type="transmembrane region" description="Helical" evidence="8">
    <location>
        <begin position="225"/>
        <end position="255"/>
    </location>
</feature>
<keyword evidence="6 8" id="KW-1133">Transmembrane helix</keyword>
<accession>A0A3S2VMM0</accession>
<dbReference type="NCBIfam" id="TIGR04178">
    <property type="entry name" value="exo_archaeo"/>
    <property type="match status" value="1"/>
</dbReference>
<feature type="transmembrane region" description="Helical" evidence="8">
    <location>
        <begin position="321"/>
        <end position="339"/>
    </location>
</feature>
<dbReference type="InterPro" id="IPR014263">
    <property type="entry name" value="Methanolan_biosynth_EpsI"/>
</dbReference>
<organism evidence="10 11">
    <name type="scientific">Hwanghaeella grinnelliae</name>
    <dbReference type="NCBI Taxonomy" id="2500179"/>
    <lineage>
        <taxon>Bacteria</taxon>
        <taxon>Pseudomonadati</taxon>
        <taxon>Pseudomonadota</taxon>
        <taxon>Alphaproteobacteria</taxon>
        <taxon>Rhodospirillales</taxon>
        <taxon>Rhodospirillaceae</taxon>
        <taxon>Hwanghaeella</taxon>
    </lineage>
</organism>
<feature type="transmembrane region" description="Helical" evidence="8">
    <location>
        <begin position="21"/>
        <end position="40"/>
    </location>
</feature>
<dbReference type="AlphaFoldDB" id="A0A3S2VMM0"/>
<feature type="domain" description="Methanolan biosynthesis EpsI" evidence="9">
    <location>
        <begin position="325"/>
        <end position="530"/>
    </location>
</feature>
<dbReference type="NCBIfam" id="TIGR02914">
    <property type="entry name" value="EpsI_fam"/>
    <property type="match status" value="1"/>
</dbReference>
<dbReference type="InterPro" id="IPR026491">
    <property type="entry name" value="ExosortD_VPLPA"/>
</dbReference>
<dbReference type="GO" id="GO:0008233">
    <property type="term" value="F:peptidase activity"/>
    <property type="evidence" value="ECO:0007669"/>
    <property type="project" value="UniProtKB-KW"/>
</dbReference>
<dbReference type="NCBIfam" id="TIGR02602">
    <property type="entry name" value="8TM_EpsH"/>
    <property type="match status" value="1"/>
</dbReference>
<dbReference type="OrthoDB" id="9797363at2"/>
<dbReference type="InterPro" id="IPR013426">
    <property type="entry name" value="EpsH-like"/>
</dbReference>
<name>A0A3S2VMM0_9PROT</name>
<keyword evidence="2" id="KW-1003">Cell membrane</keyword>
<dbReference type="NCBIfam" id="TIGR04152">
    <property type="entry name" value="exosort_VPLPA"/>
    <property type="match status" value="1"/>
</dbReference>
<dbReference type="InterPro" id="IPR019127">
    <property type="entry name" value="Exosortase"/>
</dbReference>
<dbReference type="Pfam" id="PF11984">
    <property type="entry name" value="DUF3485"/>
    <property type="match status" value="1"/>
</dbReference>
<feature type="transmembrane region" description="Helical" evidence="8">
    <location>
        <begin position="108"/>
        <end position="125"/>
    </location>
</feature>
<evidence type="ECO:0000256" key="6">
    <source>
        <dbReference type="ARBA" id="ARBA00022989"/>
    </source>
</evidence>
<keyword evidence="5 10" id="KW-0378">Hydrolase</keyword>
<feature type="transmembrane region" description="Helical" evidence="8">
    <location>
        <begin position="267"/>
        <end position="285"/>
    </location>
</feature>
<evidence type="ECO:0000313" key="11">
    <source>
        <dbReference type="Proteomes" id="UP000287447"/>
    </source>
</evidence>
<reference evidence="11" key="1">
    <citation type="submission" date="2019-01" db="EMBL/GenBank/DDBJ databases">
        <title>Gri0909 isolated from a small marine red alga.</title>
        <authorList>
            <person name="Kim J."/>
            <person name="Jeong S.E."/>
            <person name="Jeon C.O."/>
        </authorList>
    </citation>
    <scope>NUCLEOTIDE SEQUENCE [LARGE SCALE GENOMIC DNA]</scope>
    <source>
        <strain evidence="11">Gri0909</strain>
    </source>
</reference>
<evidence type="ECO:0000256" key="1">
    <source>
        <dbReference type="ARBA" id="ARBA00004651"/>
    </source>
</evidence>
<keyword evidence="11" id="KW-1185">Reference proteome</keyword>
<feature type="transmembrane region" description="Helical" evidence="8">
    <location>
        <begin position="199"/>
        <end position="218"/>
    </location>
</feature>
<evidence type="ECO:0000256" key="5">
    <source>
        <dbReference type="ARBA" id="ARBA00022801"/>
    </source>
</evidence>
<feature type="transmembrane region" description="Helical" evidence="8">
    <location>
        <begin position="158"/>
        <end position="179"/>
    </location>
</feature>
<feature type="transmembrane region" description="Helical" evidence="8">
    <location>
        <begin position="131"/>
        <end position="151"/>
    </location>
</feature>
<keyword evidence="3" id="KW-0645">Protease</keyword>
<dbReference type="InterPro" id="IPR026392">
    <property type="entry name" value="Exo/Archaeosortase_dom"/>
</dbReference>
<keyword evidence="4 8" id="KW-0812">Transmembrane</keyword>
<evidence type="ECO:0000256" key="4">
    <source>
        <dbReference type="ARBA" id="ARBA00022692"/>
    </source>
</evidence>
<dbReference type="Proteomes" id="UP000287447">
    <property type="component" value="Unassembled WGS sequence"/>
</dbReference>
<evidence type="ECO:0000256" key="2">
    <source>
        <dbReference type="ARBA" id="ARBA00022475"/>
    </source>
</evidence>
<evidence type="ECO:0000313" key="10">
    <source>
        <dbReference type="EMBL" id="RVU34088.1"/>
    </source>
</evidence>
<sequence length="533" mass="59868">MSSTSSHSRVSAGSLFGQYNGTLLFLFSFAMAIPVFWFGLVSLKEAWSVPEYSHGPLIPIVSAYLFLREMKFVPPTDRPVTDRWPGFWVMMVALMISTIGNVARIPDIVTYGMIVWLWGLVLLSFGAHRGIVLWTGVLHLIYMLPLPNFIYWHLSTQLQFVSSEIGVALVRSFSIPVFLDGNVIDLGVYKLQVAEACSGLRYLFPVLSFSYIFAILYQGPRWHKVVLLVTAAPLTVLMNSFRIGVIGVLVNAYGIEQAEGFLHAFEGWVIFGACVGILFVLAILMQRLTPNPMPLADTIDLDFSKLQTEFARILDHVPSRAMIALAVVMTVLTAVMYGVPQREYVEAPREDFSFYPLSYEGWEGRRQYLDPVIEGVLGADDYLSTNFAHPEEAAPVDLFIAFYKKLTEGSGVHSPEVCIPSGGWEMSRIQERTINLSIDGQPQDLLVNRAIIQKGLSRQLVYYWFDQRGRNLTGDYEAKAYAIWDAAVRRRTDGSLVRVITTIRQGEPEAAADERLKHFLNDSVGKLPRFIPN</sequence>